<dbReference type="AlphaFoldDB" id="A0A850P9N5"/>
<name>A0A850P9N5_9PROT</name>
<protein>
    <submittedName>
        <fullName evidence="2">Uncharacterized protein</fullName>
    </submittedName>
</protein>
<evidence type="ECO:0000313" key="3">
    <source>
        <dbReference type="Proteomes" id="UP000585665"/>
    </source>
</evidence>
<dbReference type="EMBL" id="JABXXR010000001">
    <property type="protein sequence ID" value="NVN39016.1"/>
    <property type="molecule type" value="Genomic_DNA"/>
</dbReference>
<organism evidence="2 3">
    <name type="scientific">Ameyamaea chiangmaiensis</name>
    <dbReference type="NCBI Taxonomy" id="442969"/>
    <lineage>
        <taxon>Bacteria</taxon>
        <taxon>Pseudomonadati</taxon>
        <taxon>Pseudomonadota</taxon>
        <taxon>Alphaproteobacteria</taxon>
        <taxon>Acetobacterales</taxon>
        <taxon>Acetobacteraceae</taxon>
        <taxon>Ameyamaea</taxon>
    </lineage>
</organism>
<evidence type="ECO:0000313" key="2">
    <source>
        <dbReference type="EMBL" id="NVN39016.1"/>
    </source>
</evidence>
<reference evidence="2 3" key="1">
    <citation type="submission" date="2020-06" db="EMBL/GenBank/DDBJ databases">
        <title>Description of novel acetic acid bacteria.</title>
        <authorList>
            <person name="Sombolestani A."/>
        </authorList>
    </citation>
    <scope>NUCLEOTIDE SEQUENCE [LARGE SCALE GENOMIC DNA]</scope>
    <source>
        <strain evidence="2 3">LMG 27010</strain>
    </source>
</reference>
<accession>A0A850P9N5</accession>
<feature type="compositionally biased region" description="Basic and acidic residues" evidence="1">
    <location>
        <begin position="54"/>
        <end position="65"/>
    </location>
</feature>
<proteinExistence type="predicted"/>
<dbReference type="Proteomes" id="UP000585665">
    <property type="component" value="Unassembled WGS sequence"/>
</dbReference>
<comment type="caution">
    <text evidence="2">The sequence shown here is derived from an EMBL/GenBank/DDBJ whole genome shotgun (WGS) entry which is preliminary data.</text>
</comment>
<keyword evidence="3" id="KW-1185">Reference proteome</keyword>
<evidence type="ECO:0000256" key="1">
    <source>
        <dbReference type="SAM" id="MobiDB-lite"/>
    </source>
</evidence>
<dbReference type="RefSeq" id="WP_176612039.1">
    <property type="nucleotide sequence ID" value="NZ_JABXXR010000001.1"/>
</dbReference>
<gene>
    <name evidence="2" type="ORF">HUK82_00350</name>
</gene>
<feature type="region of interest" description="Disordered" evidence="1">
    <location>
        <begin position="52"/>
        <end position="78"/>
    </location>
</feature>
<sequence length="78" mass="8875">MPRKRLVRRPRPLNPKVLAASAKVRDFTLHDQVRLFASGATYVRGGKMVIPRPMKAEDPEPVPREARKRKRAPDCVST</sequence>